<organism evidence="1 3">
    <name type="scientific">Didymodactylos carnosus</name>
    <dbReference type="NCBI Taxonomy" id="1234261"/>
    <lineage>
        <taxon>Eukaryota</taxon>
        <taxon>Metazoa</taxon>
        <taxon>Spiralia</taxon>
        <taxon>Gnathifera</taxon>
        <taxon>Rotifera</taxon>
        <taxon>Eurotatoria</taxon>
        <taxon>Bdelloidea</taxon>
        <taxon>Philodinida</taxon>
        <taxon>Philodinidae</taxon>
        <taxon>Didymodactylos</taxon>
    </lineage>
</organism>
<reference evidence="1" key="1">
    <citation type="submission" date="2021-02" db="EMBL/GenBank/DDBJ databases">
        <authorList>
            <person name="Nowell W R."/>
        </authorList>
    </citation>
    <scope>NUCLEOTIDE SEQUENCE</scope>
</reference>
<protein>
    <submittedName>
        <fullName evidence="1">Uncharacterized protein</fullName>
    </submittedName>
</protein>
<dbReference type="Proteomes" id="UP000677228">
    <property type="component" value="Unassembled WGS sequence"/>
</dbReference>
<proteinExistence type="predicted"/>
<gene>
    <name evidence="1" type="ORF">OVA965_LOCUS42097</name>
    <name evidence="2" type="ORF">TMI583_LOCUS43901</name>
</gene>
<evidence type="ECO:0000313" key="1">
    <source>
        <dbReference type="EMBL" id="CAF1601087.1"/>
    </source>
</evidence>
<feature type="non-terminal residue" evidence="1">
    <location>
        <position position="1"/>
    </location>
</feature>
<dbReference type="EMBL" id="CAJNOK010050626">
    <property type="protein sequence ID" value="CAF1601087.1"/>
    <property type="molecule type" value="Genomic_DNA"/>
</dbReference>
<sequence>VVDLLDKSLTSNVQANDYYQALLRTLWRYPLIKYGLNDLCKQSNQCKNTKKDIKKYTNIISNKQFQKNINSLIDCYTGIDLCQKSDNWNIWSGWSTCSTSCGMGISYSIEIEFLAE</sequence>
<dbReference type="AlphaFoldDB" id="A0A8S2G007"/>
<dbReference type="SUPFAM" id="SSF82895">
    <property type="entry name" value="TSP-1 type 1 repeat"/>
    <property type="match status" value="1"/>
</dbReference>
<dbReference type="EMBL" id="CAJOBA010074397">
    <property type="protein sequence ID" value="CAF4409521.1"/>
    <property type="molecule type" value="Genomic_DNA"/>
</dbReference>
<name>A0A8S2G007_9BILA</name>
<dbReference type="Proteomes" id="UP000682733">
    <property type="component" value="Unassembled WGS sequence"/>
</dbReference>
<dbReference type="InterPro" id="IPR036383">
    <property type="entry name" value="TSP1_rpt_sf"/>
</dbReference>
<evidence type="ECO:0000313" key="2">
    <source>
        <dbReference type="EMBL" id="CAF4409521.1"/>
    </source>
</evidence>
<evidence type="ECO:0000313" key="3">
    <source>
        <dbReference type="Proteomes" id="UP000677228"/>
    </source>
</evidence>
<accession>A0A8S2G007</accession>
<comment type="caution">
    <text evidence="1">The sequence shown here is derived from an EMBL/GenBank/DDBJ whole genome shotgun (WGS) entry which is preliminary data.</text>
</comment>